<dbReference type="Pfam" id="PF00581">
    <property type="entry name" value="Rhodanese"/>
    <property type="match status" value="1"/>
</dbReference>
<name>A7TC43_NEMVE</name>
<dbReference type="InParanoid" id="A7TC43"/>
<dbReference type="PROSITE" id="PS50206">
    <property type="entry name" value="RHODANESE_3"/>
    <property type="match status" value="1"/>
</dbReference>
<dbReference type="EMBL" id="DS475983">
    <property type="protein sequence ID" value="EDO26397.1"/>
    <property type="molecule type" value="Genomic_DNA"/>
</dbReference>
<feature type="domain" description="Rhodanese" evidence="1">
    <location>
        <begin position="11"/>
        <end position="110"/>
    </location>
</feature>
<dbReference type="AlphaFoldDB" id="A7TC43"/>
<proteinExistence type="predicted"/>
<dbReference type="PANTHER" id="PTHR44086:SF10">
    <property type="entry name" value="THIOSULFATE SULFURTRANSFERASE_RHODANESE-LIKE DOMAIN-CONTAINING PROTEIN 3"/>
    <property type="match status" value="1"/>
</dbReference>
<dbReference type="PhylomeDB" id="A7TC43"/>
<reference evidence="2 3" key="1">
    <citation type="journal article" date="2007" name="Science">
        <title>Sea anemone genome reveals ancestral eumetazoan gene repertoire and genomic organization.</title>
        <authorList>
            <person name="Putnam N.H."/>
            <person name="Srivastava M."/>
            <person name="Hellsten U."/>
            <person name="Dirks B."/>
            <person name="Chapman J."/>
            <person name="Salamov A."/>
            <person name="Terry A."/>
            <person name="Shapiro H."/>
            <person name="Lindquist E."/>
            <person name="Kapitonov V.V."/>
            <person name="Jurka J."/>
            <person name="Genikhovich G."/>
            <person name="Grigoriev I.V."/>
            <person name="Lucas S.M."/>
            <person name="Steele R.E."/>
            <person name="Finnerty J.R."/>
            <person name="Technau U."/>
            <person name="Martindale M.Q."/>
            <person name="Rokhsar D.S."/>
        </authorList>
    </citation>
    <scope>NUCLEOTIDE SEQUENCE [LARGE SCALE GENOMIC DNA]</scope>
    <source>
        <strain evidence="3">CH2 X CH6</strain>
    </source>
</reference>
<evidence type="ECO:0000259" key="1">
    <source>
        <dbReference type="PROSITE" id="PS50206"/>
    </source>
</evidence>
<organism evidence="2 3">
    <name type="scientific">Nematostella vectensis</name>
    <name type="common">Starlet sea anemone</name>
    <dbReference type="NCBI Taxonomy" id="45351"/>
    <lineage>
        <taxon>Eukaryota</taxon>
        <taxon>Metazoa</taxon>
        <taxon>Cnidaria</taxon>
        <taxon>Anthozoa</taxon>
        <taxon>Hexacorallia</taxon>
        <taxon>Actiniaria</taxon>
        <taxon>Edwardsiidae</taxon>
        <taxon>Nematostella</taxon>
    </lineage>
</organism>
<dbReference type="STRING" id="45351.A7TC43"/>
<sequence length="115" mass="13143">VSIEELQLLIKQQAIQLFDVREPYELEESGKIPFSINIPCEQVPEAFTMKPKEFKLKYGAKKPKRKDTDIVFHCKAGIRSKTALKAVRSMGFRKAKHYPGGFDEWETCIKRGGAV</sequence>
<dbReference type="SMART" id="SM00450">
    <property type="entry name" value="RHOD"/>
    <property type="match status" value="1"/>
</dbReference>
<evidence type="ECO:0000313" key="3">
    <source>
        <dbReference type="Proteomes" id="UP000001593"/>
    </source>
</evidence>
<dbReference type="InterPro" id="IPR036873">
    <property type="entry name" value="Rhodanese-like_dom_sf"/>
</dbReference>
<keyword evidence="3" id="KW-1185">Reference proteome</keyword>
<dbReference type="Proteomes" id="UP000001593">
    <property type="component" value="Unassembled WGS sequence"/>
</dbReference>
<dbReference type="SUPFAM" id="SSF52821">
    <property type="entry name" value="Rhodanese/Cell cycle control phosphatase"/>
    <property type="match status" value="1"/>
</dbReference>
<dbReference type="InterPro" id="IPR001763">
    <property type="entry name" value="Rhodanese-like_dom"/>
</dbReference>
<dbReference type="Gene3D" id="3.40.250.10">
    <property type="entry name" value="Rhodanese-like domain"/>
    <property type="match status" value="1"/>
</dbReference>
<dbReference type="HOGENOM" id="CLU_089574_0_2_1"/>
<dbReference type="PANTHER" id="PTHR44086">
    <property type="entry name" value="THIOSULFATE SULFURTRANSFERASE RDL2, MITOCHONDRIAL-RELATED"/>
    <property type="match status" value="1"/>
</dbReference>
<feature type="non-terminal residue" evidence="2">
    <location>
        <position position="115"/>
    </location>
</feature>
<accession>A7TC43</accession>
<gene>
    <name evidence="2" type="ORF">NEMVEDRAFT_v1g154347</name>
</gene>
<protein>
    <recommendedName>
        <fullName evidence="1">Rhodanese domain-containing protein</fullName>
    </recommendedName>
</protein>
<dbReference type="OMA" id="KEWVTYE"/>
<dbReference type="eggNOG" id="KOG1530">
    <property type="taxonomic scope" value="Eukaryota"/>
</dbReference>
<evidence type="ECO:0000313" key="2">
    <source>
        <dbReference type="EMBL" id="EDO26397.1"/>
    </source>
</evidence>